<dbReference type="InterPro" id="IPR053021">
    <property type="entry name" value="Chloroplast_ADK"/>
</dbReference>
<dbReference type="PANTHER" id="PTHR35509">
    <property type="entry name" value="DOMAIN PROTEIN, PUTATIVE (DUF1995)-RELATED"/>
    <property type="match status" value="1"/>
</dbReference>
<evidence type="ECO:0000313" key="4">
    <source>
        <dbReference type="Proteomes" id="UP001516023"/>
    </source>
</evidence>
<protein>
    <recommendedName>
        <fullName evidence="2">DUF1995 domain-containing protein</fullName>
    </recommendedName>
</protein>
<feature type="domain" description="DUF1995" evidence="2">
    <location>
        <begin position="66"/>
        <end position="319"/>
    </location>
</feature>
<keyword evidence="1" id="KW-0732">Signal</keyword>
<comment type="caution">
    <text evidence="3">The sequence shown here is derived from an EMBL/GenBank/DDBJ whole genome shotgun (WGS) entry which is preliminary data.</text>
</comment>
<dbReference type="PANTHER" id="PTHR35509:SF1">
    <property type="entry name" value="DOMAIN PROTEIN, PUTATIVE (DUF1995)-RELATED"/>
    <property type="match status" value="1"/>
</dbReference>
<keyword evidence="4" id="KW-1185">Reference proteome</keyword>
<dbReference type="Pfam" id="PF09353">
    <property type="entry name" value="DUF1995"/>
    <property type="match status" value="1"/>
</dbReference>
<name>A0ABD3Q2P5_9STRA</name>
<feature type="signal peptide" evidence="1">
    <location>
        <begin position="1"/>
        <end position="30"/>
    </location>
</feature>
<evidence type="ECO:0000256" key="1">
    <source>
        <dbReference type="SAM" id="SignalP"/>
    </source>
</evidence>
<evidence type="ECO:0000259" key="2">
    <source>
        <dbReference type="Pfam" id="PF09353"/>
    </source>
</evidence>
<dbReference type="AlphaFoldDB" id="A0ABD3Q2P5"/>
<proteinExistence type="predicted"/>
<organism evidence="3 4">
    <name type="scientific">Cyclotella cryptica</name>
    <dbReference type="NCBI Taxonomy" id="29204"/>
    <lineage>
        <taxon>Eukaryota</taxon>
        <taxon>Sar</taxon>
        <taxon>Stramenopiles</taxon>
        <taxon>Ochrophyta</taxon>
        <taxon>Bacillariophyta</taxon>
        <taxon>Coscinodiscophyceae</taxon>
        <taxon>Thalassiosirophycidae</taxon>
        <taxon>Stephanodiscales</taxon>
        <taxon>Stephanodiscaceae</taxon>
        <taxon>Cyclotella</taxon>
    </lineage>
</organism>
<reference evidence="3 4" key="1">
    <citation type="journal article" date="2020" name="G3 (Bethesda)">
        <title>Improved Reference Genome for Cyclotella cryptica CCMP332, a Model for Cell Wall Morphogenesis, Salinity Adaptation, and Lipid Production in Diatoms (Bacillariophyta).</title>
        <authorList>
            <person name="Roberts W.R."/>
            <person name="Downey K.M."/>
            <person name="Ruck E.C."/>
            <person name="Traller J.C."/>
            <person name="Alverson A.J."/>
        </authorList>
    </citation>
    <scope>NUCLEOTIDE SEQUENCE [LARGE SCALE GENOMIC DNA]</scope>
    <source>
        <strain evidence="3 4">CCMP332</strain>
    </source>
</reference>
<dbReference type="EMBL" id="JABMIG020000083">
    <property type="protein sequence ID" value="KAL3794179.1"/>
    <property type="molecule type" value="Genomic_DNA"/>
</dbReference>
<evidence type="ECO:0000313" key="3">
    <source>
        <dbReference type="EMBL" id="KAL3794179.1"/>
    </source>
</evidence>
<feature type="chain" id="PRO_5044740934" description="DUF1995 domain-containing protein" evidence="1">
    <location>
        <begin position="31"/>
        <end position="346"/>
    </location>
</feature>
<dbReference type="InterPro" id="IPR018962">
    <property type="entry name" value="DUF1995"/>
</dbReference>
<dbReference type="Proteomes" id="UP001516023">
    <property type="component" value="Unassembled WGS sequence"/>
</dbReference>
<sequence length="346" mass="37973">MIPITSRIAMPYTLALFLSVKLSIIPVHHAFHTPTAVTLSSASTASTPLSMINVFGGGELKEPQLPKDVKDAILKRCGVVQKGLEDRISRMVSELIDCVFDAPTLASKNKRGNLSYLTGDSSESSLTLDKLDPSNRELARLFVEMFQPLGSSHICTVFNDEYLADQARERWSDDIRHAREEEGNGICGKDCGGIGRGSDSGPFSLPKETEVALFVAPGPKELIAIERICNEVGMGTCVILLNARLSLIDKFVSDDARKLFLEEFEPIWSLSAAPQDEAPGCLMHRAYPGPWMLARKPKVGAPKTIAIKQGEKFSGEECKDAFGKVEISELERGTERLAENMANWFK</sequence>
<gene>
    <name evidence="3" type="ORF">HJC23_012886</name>
</gene>
<accession>A0ABD3Q2P5</accession>